<protein>
    <recommendedName>
        <fullName evidence="1">SXP/RAL-2 family protein Ani s 5-like cation-binding domain-containing protein</fullName>
    </recommendedName>
</protein>
<keyword evidence="3" id="KW-1185">Reference proteome</keyword>
<name>A0A3P7IYA8_STRVU</name>
<evidence type="ECO:0000313" key="2">
    <source>
        <dbReference type="EMBL" id="VDM78140.1"/>
    </source>
</evidence>
<dbReference type="Pfam" id="PF02520">
    <property type="entry name" value="ANIS5_cation-bd"/>
    <property type="match status" value="1"/>
</dbReference>
<dbReference type="InterPro" id="IPR003677">
    <property type="entry name" value="ANIS5_cation-bd"/>
</dbReference>
<reference evidence="2 3" key="1">
    <citation type="submission" date="2018-11" db="EMBL/GenBank/DDBJ databases">
        <authorList>
            <consortium name="Pathogen Informatics"/>
        </authorList>
    </citation>
    <scope>NUCLEOTIDE SEQUENCE [LARGE SCALE GENOMIC DNA]</scope>
</reference>
<gene>
    <name evidence="2" type="ORF">SVUK_LOCUS13138</name>
</gene>
<accession>A0A3P7IYA8</accession>
<dbReference type="Proteomes" id="UP000270094">
    <property type="component" value="Unassembled WGS sequence"/>
</dbReference>
<organism evidence="2 3">
    <name type="scientific">Strongylus vulgaris</name>
    <name type="common">Blood worm</name>
    <dbReference type="NCBI Taxonomy" id="40348"/>
    <lineage>
        <taxon>Eukaryota</taxon>
        <taxon>Metazoa</taxon>
        <taxon>Ecdysozoa</taxon>
        <taxon>Nematoda</taxon>
        <taxon>Chromadorea</taxon>
        <taxon>Rhabditida</taxon>
        <taxon>Rhabditina</taxon>
        <taxon>Rhabditomorpha</taxon>
        <taxon>Strongyloidea</taxon>
        <taxon>Strongylidae</taxon>
        <taxon>Strongylus</taxon>
    </lineage>
</organism>
<dbReference type="OrthoDB" id="5871578at2759"/>
<evidence type="ECO:0000313" key="3">
    <source>
        <dbReference type="Proteomes" id="UP000270094"/>
    </source>
</evidence>
<evidence type="ECO:0000259" key="1">
    <source>
        <dbReference type="Pfam" id="PF02520"/>
    </source>
</evidence>
<dbReference type="EMBL" id="UYYB01101114">
    <property type="protein sequence ID" value="VDM78140.1"/>
    <property type="molecule type" value="Genomic_DNA"/>
</dbReference>
<sequence>MRSPSADQSWQCGLVNVTRFCSLIVSKEICFRIPRENRAKDTLRFVGDQLKRITCLQVLMKKEVDTALENWARNYGLEQECMRYFAESEKESAEFKRTVTELFSKLTKFFTDYLRITDDKKQSIMLAINKTIALMATLDDKQKAIVDFIIRIYMPSLVNIGSYNHEGISRSVGAFSENIGIYPGYNGGYLGNNRDFLENYGGYSGMNGKTTGSSGGYPRIFGGPSNGGLSINYGPIRIGNGGFQGTNSVIPENNGIFQGNNGALPNSNGGFPNRINSVIPGNNGISQGNNGAFPNNNASLKVMEISAGYSGFNDDYLMSQGSQGQIRAILGLDNGFSGRSEDSRRPYDFNAMQANRIRF</sequence>
<feature type="domain" description="SXP/RAL-2 family protein Ani s 5-like cation-binding" evidence="1">
    <location>
        <begin position="58"/>
        <end position="145"/>
    </location>
</feature>
<proteinExistence type="predicted"/>
<dbReference type="AlphaFoldDB" id="A0A3P7IYA8"/>